<keyword evidence="1" id="KW-0812">Transmembrane</keyword>
<gene>
    <name evidence="2" type="ORF">IQ235_13025</name>
</gene>
<dbReference type="AlphaFoldDB" id="A0A928W0H4"/>
<proteinExistence type="predicted"/>
<dbReference type="Proteomes" id="UP000621799">
    <property type="component" value="Unassembled WGS sequence"/>
</dbReference>
<protein>
    <submittedName>
        <fullName evidence="2">High light inducible protein</fullName>
    </submittedName>
</protein>
<dbReference type="RefSeq" id="WP_264321899.1">
    <property type="nucleotide sequence ID" value="NZ_JADEXN010000233.1"/>
</dbReference>
<keyword evidence="1" id="KW-1133">Transmembrane helix</keyword>
<name>A0A928W0H4_9CYAN</name>
<organism evidence="2 3">
    <name type="scientific">Zarconia navalis LEGE 11467</name>
    <dbReference type="NCBI Taxonomy" id="1828826"/>
    <lineage>
        <taxon>Bacteria</taxon>
        <taxon>Bacillati</taxon>
        <taxon>Cyanobacteriota</taxon>
        <taxon>Cyanophyceae</taxon>
        <taxon>Oscillatoriophycideae</taxon>
        <taxon>Oscillatoriales</taxon>
        <taxon>Oscillatoriales incertae sedis</taxon>
        <taxon>Zarconia</taxon>
        <taxon>Zarconia navalis</taxon>
    </lineage>
</organism>
<dbReference type="SUPFAM" id="SSF103511">
    <property type="entry name" value="Chlorophyll a-b binding protein"/>
    <property type="match status" value="1"/>
</dbReference>
<evidence type="ECO:0000313" key="3">
    <source>
        <dbReference type="Proteomes" id="UP000621799"/>
    </source>
</evidence>
<feature type="transmembrane region" description="Helical" evidence="1">
    <location>
        <begin position="43"/>
        <end position="67"/>
    </location>
</feature>
<accession>A0A928W0H4</accession>
<dbReference type="Gene3D" id="1.10.3460.10">
    <property type="entry name" value="Chlorophyll a/b binding protein domain"/>
    <property type="match status" value="1"/>
</dbReference>
<keyword evidence="3" id="KW-1185">Reference proteome</keyword>
<evidence type="ECO:0000256" key="1">
    <source>
        <dbReference type="SAM" id="Phobius"/>
    </source>
</evidence>
<evidence type="ECO:0000313" key="2">
    <source>
        <dbReference type="EMBL" id="MBE9041701.1"/>
    </source>
</evidence>
<keyword evidence="1" id="KW-0472">Membrane</keyword>
<comment type="caution">
    <text evidence="2">The sequence shown here is derived from an EMBL/GenBank/DDBJ whole genome shotgun (WGS) entry which is preliminary data.</text>
</comment>
<dbReference type="EMBL" id="JADEXN010000233">
    <property type="protein sequence ID" value="MBE9041701.1"/>
    <property type="molecule type" value="Genomic_DNA"/>
</dbReference>
<sequence>MRTGYTANEYGQLDNFAIEPKIYVDPVNTAGWTEYAEKLNGRFAMFGFVALVATELLSGQTLVHLLLNL</sequence>
<reference evidence="2" key="1">
    <citation type="submission" date="2020-10" db="EMBL/GenBank/DDBJ databases">
        <authorList>
            <person name="Castelo-Branco R."/>
            <person name="Eusebio N."/>
            <person name="Adriana R."/>
            <person name="Vieira A."/>
            <person name="Brugerolle De Fraissinette N."/>
            <person name="Rezende De Castro R."/>
            <person name="Schneider M.P."/>
            <person name="Vasconcelos V."/>
            <person name="Leao P.N."/>
        </authorList>
    </citation>
    <scope>NUCLEOTIDE SEQUENCE</scope>
    <source>
        <strain evidence="2">LEGE 11467</strain>
    </source>
</reference>